<gene>
    <name evidence="2" type="primary">FLT1</name>
</gene>
<dbReference type="InterPro" id="IPR013783">
    <property type="entry name" value="Ig-like_fold"/>
</dbReference>
<sequence>MVSVGSDVLTLCGSLLLSNCNKNESYEVNSNFIFFLIWICSGDVPHSWFLPETLSRNDNRLNIMTYACGRHNKQFCSSLTLNRAQANDTGYYSCKYPSSSEVKKKTVSKIYVFINDTQNPFIKLHTNIPEMIHTTDGEELIVPCRVTAPDIHHYNDKKHMCLRD</sequence>
<dbReference type="Ensembl" id="ENSNNAT00000029942.1">
    <property type="protein sequence ID" value="ENSNNAP00000028569.1"/>
    <property type="gene ID" value="ENSNNAG00000018362.1"/>
</dbReference>
<evidence type="ECO:0000313" key="3">
    <source>
        <dbReference type="Proteomes" id="UP000694559"/>
    </source>
</evidence>
<dbReference type="PRINTS" id="PR01833">
    <property type="entry name" value="VEGFRECEPTR1"/>
</dbReference>
<dbReference type="InterPro" id="IPR042495">
    <property type="entry name" value="PDGFRL"/>
</dbReference>
<dbReference type="AlphaFoldDB" id="A0A8C6YJF6"/>
<dbReference type="Proteomes" id="UP000694559">
    <property type="component" value="Unplaced"/>
</dbReference>
<protein>
    <submittedName>
        <fullName evidence="2">Fms related receptor tyrosine kinase 1</fullName>
    </submittedName>
</protein>
<dbReference type="GO" id="GO:0005886">
    <property type="term" value="C:plasma membrane"/>
    <property type="evidence" value="ECO:0007669"/>
    <property type="project" value="InterPro"/>
</dbReference>
<evidence type="ECO:0000313" key="2">
    <source>
        <dbReference type="Ensembl" id="ENSNNAP00000028569.1"/>
    </source>
</evidence>
<dbReference type="GO" id="GO:0005021">
    <property type="term" value="F:vascular endothelial growth factor receptor activity"/>
    <property type="evidence" value="ECO:0007669"/>
    <property type="project" value="InterPro"/>
</dbReference>
<dbReference type="PRINTS" id="PR01832">
    <property type="entry name" value="VEGFRECEPTOR"/>
</dbReference>
<reference evidence="2" key="2">
    <citation type="submission" date="2025-09" db="UniProtKB">
        <authorList>
            <consortium name="Ensembl"/>
        </authorList>
    </citation>
    <scope>IDENTIFICATION</scope>
</reference>
<dbReference type="SUPFAM" id="SSF48726">
    <property type="entry name" value="Immunoglobulin"/>
    <property type="match status" value="1"/>
</dbReference>
<name>A0A8C6YJF6_NAJNA</name>
<dbReference type="GO" id="GO:0005524">
    <property type="term" value="F:ATP binding"/>
    <property type="evidence" value="ECO:0007669"/>
    <property type="project" value="InterPro"/>
</dbReference>
<dbReference type="InterPro" id="IPR007110">
    <property type="entry name" value="Ig-like_dom"/>
</dbReference>
<dbReference type="PANTHER" id="PTHR15360:SF5">
    <property type="entry name" value="PLATELET-DERIVED GROWTH FACTOR RECEPTOR-LIKE PROTEIN"/>
    <property type="match status" value="1"/>
</dbReference>
<keyword evidence="3" id="KW-1185">Reference proteome</keyword>
<dbReference type="Gene3D" id="2.60.40.10">
    <property type="entry name" value="Immunoglobulins"/>
    <property type="match status" value="2"/>
</dbReference>
<proteinExistence type="predicted"/>
<feature type="domain" description="Ig-like" evidence="1">
    <location>
        <begin position="1"/>
        <end position="108"/>
    </location>
</feature>
<dbReference type="OrthoDB" id="10059496at2759"/>
<evidence type="ECO:0000259" key="1">
    <source>
        <dbReference type="PROSITE" id="PS50835"/>
    </source>
</evidence>
<dbReference type="PROSITE" id="PS50835">
    <property type="entry name" value="IG_LIKE"/>
    <property type="match status" value="1"/>
</dbReference>
<dbReference type="GeneTree" id="ENSGT00940000158713"/>
<dbReference type="PANTHER" id="PTHR15360">
    <property type="entry name" value="PLATELET-DERIVED GROWTH FACTOR RECEPTOR LIKE"/>
    <property type="match status" value="1"/>
</dbReference>
<dbReference type="InterPro" id="IPR009135">
    <property type="entry name" value="VEGFR1_rcpt"/>
</dbReference>
<reference evidence="2" key="1">
    <citation type="submission" date="2025-08" db="UniProtKB">
        <authorList>
            <consortium name="Ensembl"/>
        </authorList>
    </citation>
    <scope>IDENTIFICATION</scope>
</reference>
<accession>A0A8C6YJF6</accession>
<organism evidence="2 3">
    <name type="scientific">Naja naja</name>
    <name type="common">Indian cobra</name>
    <dbReference type="NCBI Taxonomy" id="35670"/>
    <lineage>
        <taxon>Eukaryota</taxon>
        <taxon>Metazoa</taxon>
        <taxon>Chordata</taxon>
        <taxon>Craniata</taxon>
        <taxon>Vertebrata</taxon>
        <taxon>Euteleostomi</taxon>
        <taxon>Lepidosauria</taxon>
        <taxon>Squamata</taxon>
        <taxon>Bifurcata</taxon>
        <taxon>Unidentata</taxon>
        <taxon>Episquamata</taxon>
        <taxon>Toxicofera</taxon>
        <taxon>Serpentes</taxon>
        <taxon>Colubroidea</taxon>
        <taxon>Elapidae</taxon>
        <taxon>Elapinae</taxon>
        <taxon>Naja</taxon>
    </lineage>
</organism>
<dbReference type="GO" id="GO:0048010">
    <property type="term" value="P:vascular endothelial growth factor receptor signaling pathway"/>
    <property type="evidence" value="ECO:0007669"/>
    <property type="project" value="InterPro"/>
</dbReference>
<dbReference type="InterPro" id="IPR036179">
    <property type="entry name" value="Ig-like_dom_sf"/>
</dbReference>